<dbReference type="Proteomes" id="UP001589854">
    <property type="component" value="Unassembled WGS sequence"/>
</dbReference>
<dbReference type="RefSeq" id="WP_378939511.1">
    <property type="nucleotide sequence ID" value="NZ_JBHLVO010000049.1"/>
</dbReference>
<sequence length="237" mass="27354">MKKHFFTIIIFISIFFLINHFSSVYSMPSFKELEDIKNVAEVSNVEIKKWKVYIKDTKSNISLQRVKNELRDIFNKDVGYSWEKEEDEHHYQATGVIEKGNIIEKVIISVLPSKKGYTITYTYQLMVEGDIDSNVLNQTNILFDFEKNNRFLTVEGVTNGRTSNSLLSGKILDFMEGEKVEELNEKGFLSVSGYTGKWKNQLKLANQNLMNIQIGIRKLNEETSKVTIGTPIIISEY</sequence>
<dbReference type="Gene3D" id="3.30.360.40">
    <property type="entry name" value="YwmB-like"/>
    <property type="match status" value="1"/>
</dbReference>
<dbReference type="EMBL" id="JBHLVO010000049">
    <property type="protein sequence ID" value="MFC0274854.1"/>
    <property type="molecule type" value="Genomic_DNA"/>
</dbReference>
<dbReference type="Gene3D" id="3.30.2030.10">
    <property type="entry name" value="YwmB-like"/>
    <property type="match status" value="1"/>
</dbReference>
<dbReference type="InterPro" id="IPR036209">
    <property type="entry name" value="YwmB-like_sf"/>
</dbReference>
<name>A0ABV6GP23_9BACI</name>
<evidence type="ECO:0000313" key="1">
    <source>
        <dbReference type="EMBL" id="MFC0274854.1"/>
    </source>
</evidence>
<dbReference type="InterPro" id="IPR014794">
    <property type="entry name" value="DUF1779"/>
</dbReference>
<keyword evidence="2" id="KW-1185">Reference proteome</keyword>
<protein>
    <submittedName>
        <fullName evidence="1">YwmB family TATA-box binding protein</fullName>
    </submittedName>
</protein>
<reference evidence="1 2" key="1">
    <citation type="submission" date="2024-09" db="EMBL/GenBank/DDBJ databases">
        <authorList>
            <person name="Sun Q."/>
            <person name="Mori K."/>
        </authorList>
    </citation>
    <scope>NUCLEOTIDE SEQUENCE [LARGE SCALE GENOMIC DNA]</scope>
    <source>
        <strain evidence="1 2">CCM 7228</strain>
    </source>
</reference>
<accession>A0ABV6GP23</accession>
<comment type="caution">
    <text evidence="1">The sequence shown here is derived from an EMBL/GenBank/DDBJ whole genome shotgun (WGS) entry which is preliminary data.</text>
</comment>
<dbReference type="SUPFAM" id="SSF143842">
    <property type="entry name" value="YwmB-like"/>
    <property type="match status" value="1"/>
</dbReference>
<dbReference type="Pfam" id="PF08680">
    <property type="entry name" value="DUF1779"/>
    <property type="match status" value="1"/>
</dbReference>
<organism evidence="1 2">
    <name type="scientific">Metabacillus herbersteinensis</name>
    <dbReference type="NCBI Taxonomy" id="283816"/>
    <lineage>
        <taxon>Bacteria</taxon>
        <taxon>Bacillati</taxon>
        <taxon>Bacillota</taxon>
        <taxon>Bacilli</taxon>
        <taxon>Bacillales</taxon>
        <taxon>Bacillaceae</taxon>
        <taxon>Metabacillus</taxon>
    </lineage>
</organism>
<proteinExistence type="predicted"/>
<gene>
    <name evidence="1" type="ORF">ACFFIX_26455</name>
</gene>
<evidence type="ECO:0000313" key="2">
    <source>
        <dbReference type="Proteomes" id="UP001589854"/>
    </source>
</evidence>